<dbReference type="SUPFAM" id="SSF47413">
    <property type="entry name" value="lambda repressor-like DNA-binding domains"/>
    <property type="match status" value="1"/>
</dbReference>
<dbReference type="Pfam" id="PF00356">
    <property type="entry name" value="LacI"/>
    <property type="match status" value="1"/>
</dbReference>
<dbReference type="CDD" id="cd01392">
    <property type="entry name" value="HTH_LacI"/>
    <property type="match status" value="1"/>
</dbReference>
<evidence type="ECO:0000313" key="3">
    <source>
        <dbReference type="Proteomes" id="UP000886879"/>
    </source>
</evidence>
<dbReference type="AlphaFoldDB" id="A0A9D0YQT4"/>
<dbReference type="EMBL" id="DVFO01000015">
    <property type="protein sequence ID" value="HIQ60314.1"/>
    <property type="molecule type" value="Genomic_DNA"/>
</dbReference>
<sequence>MGEKKVSMRQIAQICGCSLATVSYALNHTGQGKISSATRLRIIDTAKQLNYPTTRTTRGKKNRAAILVTRLHGESVGRRLHLTDLAMQLEAQLLELGIPSVILRLGDLVEDWRKILAVSPSVIFVLDGGCRAVAHVNPPCVTPMIFVDCDNDDPLYYKILPDYPSLMGEAKTRLGREDLFLVAEPVRSGQLMTLLSQGFAPQDVFFHDGTQSLSAFLEAHQGRKGVVVGDLLGVEVCGQFPPEDLAVICSLDDPGLFPPQTTLLPAPNADKAKAAAAVASDLLTLDYDPTQGNRILVKGNFPANG</sequence>
<dbReference type="PROSITE" id="PS50932">
    <property type="entry name" value="HTH_LACI_2"/>
    <property type="match status" value="1"/>
</dbReference>
<evidence type="ECO:0000313" key="2">
    <source>
        <dbReference type="EMBL" id="HIQ60314.1"/>
    </source>
</evidence>
<dbReference type="Gene3D" id="1.10.260.40">
    <property type="entry name" value="lambda repressor-like DNA-binding domains"/>
    <property type="match status" value="1"/>
</dbReference>
<proteinExistence type="predicted"/>
<dbReference type="SMART" id="SM00354">
    <property type="entry name" value="HTH_LACI"/>
    <property type="match status" value="1"/>
</dbReference>
<organism evidence="2 3">
    <name type="scientific">Candidatus Enterenecus faecium</name>
    <dbReference type="NCBI Taxonomy" id="2840780"/>
    <lineage>
        <taxon>Bacteria</taxon>
        <taxon>Bacillati</taxon>
        <taxon>Bacillota</taxon>
        <taxon>Clostridia</taxon>
        <taxon>Eubacteriales</taxon>
        <taxon>Candidatus Enterenecus</taxon>
    </lineage>
</organism>
<dbReference type="InterPro" id="IPR000843">
    <property type="entry name" value="HTH_LacI"/>
</dbReference>
<dbReference type="GO" id="GO:0003677">
    <property type="term" value="F:DNA binding"/>
    <property type="evidence" value="ECO:0007669"/>
    <property type="project" value="UniProtKB-KW"/>
</dbReference>
<gene>
    <name evidence="2" type="ORF">IAD31_01745</name>
</gene>
<reference evidence="2" key="2">
    <citation type="journal article" date="2021" name="PeerJ">
        <title>Extensive microbial diversity within the chicken gut microbiome revealed by metagenomics and culture.</title>
        <authorList>
            <person name="Gilroy R."/>
            <person name="Ravi A."/>
            <person name="Getino M."/>
            <person name="Pursley I."/>
            <person name="Horton D.L."/>
            <person name="Alikhan N.F."/>
            <person name="Baker D."/>
            <person name="Gharbi K."/>
            <person name="Hall N."/>
            <person name="Watson M."/>
            <person name="Adriaenssens E.M."/>
            <person name="Foster-Nyarko E."/>
            <person name="Jarju S."/>
            <person name="Secka A."/>
            <person name="Antonio M."/>
            <person name="Oren A."/>
            <person name="Chaudhuri R.R."/>
            <person name="La Ragione R."/>
            <person name="Hildebrand F."/>
            <person name="Pallen M.J."/>
        </authorList>
    </citation>
    <scope>NUCLEOTIDE SEQUENCE</scope>
    <source>
        <strain evidence="2">ChiGjej2B2-12916</strain>
    </source>
</reference>
<dbReference type="GO" id="GO:0006355">
    <property type="term" value="P:regulation of DNA-templated transcription"/>
    <property type="evidence" value="ECO:0007669"/>
    <property type="project" value="InterPro"/>
</dbReference>
<comment type="caution">
    <text evidence="2">The sequence shown here is derived from an EMBL/GenBank/DDBJ whole genome shotgun (WGS) entry which is preliminary data.</text>
</comment>
<evidence type="ECO:0000259" key="1">
    <source>
        <dbReference type="PROSITE" id="PS50932"/>
    </source>
</evidence>
<dbReference type="InterPro" id="IPR010982">
    <property type="entry name" value="Lambda_DNA-bd_dom_sf"/>
</dbReference>
<dbReference type="Proteomes" id="UP000886879">
    <property type="component" value="Unassembled WGS sequence"/>
</dbReference>
<feature type="domain" description="HTH lacI-type" evidence="1">
    <location>
        <begin position="6"/>
        <end position="62"/>
    </location>
</feature>
<name>A0A9D0YQT4_9FIRM</name>
<reference evidence="2" key="1">
    <citation type="submission" date="2020-10" db="EMBL/GenBank/DDBJ databases">
        <authorList>
            <person name="Gilroy R."/>
        </authorList>
    </citation>
    <scope>NUCLEOTIDE SEQUENCE</scope>
    <source>
        <strain evidence="2">ChiGjej2B2-12916</strain>
    </source>
</reference>
<protein>
    <submittedName>
        <fullName evidence="2">LacI family DNA-binding transcriptional regulator</fullName>
    </submittedName>
</protein>
<keyword evidence="2" id="KW-0238">DNA-binding</keyword>
<accession>A0A9D0YQT4</accession>